<evidence type="ECO:0000313" key="2">
    <source>
        <dbReference type="Proteomes" id="UP000193067"/>
    </source>
</evidence>
<dbReference type="AlphaFoldDB" id="A0A1Y2IBZ9"/>
<keyword evidence="2" id="KW-1185">Reference proteome</keyword>
<dbReference type="Proteomes" id="UP000193067">
    <property type="component" value="Unassembled WGS sequence"/>
</dbReference>
<proteinExistence type="predicted"/>
<protein>
    <submittedName>
        <fullName evidence="1">Uncharacterized protein</fullName>
    </submittedName>
</protein>
<dbReference type="EMBL" id="KZ084144">
    <property type="protein sequence ID" value="OSC97950.1"/>
    <property type="molecule type" value="Genomic_DNA"/>
</dbReference>
<reference evidence="1 2" key="1">
    <citation type="journal article" date="2015" name="Biotechnol. Biofuels">
        <title>Enhanced degradation of softwood versus hardwood by the white-rot fungus Pycnoporus coccineus.</title>
        <authorList>
            <person name="Couturier M."/>
            <person name="Navarro D."/>
            <person name="Chevret D."/>
            <person name="Henrissat B."/>
            <person name="Piumi F."/>
            <person name="Ruiz-Duenas F.J."/>
            <person name="Martinez A.T."/>
            <person name="Grigoriev I.V."/>
            <person name="Riley R."/>
            <person name="Lipzen A."/>
            <person name="Berrin J.G."/>
            <person name="Master E.R."/>
            <person name="Rosso M.N."/>
        </authorList>
    </citation>
    <scope>NUCLEOTIDE SEQUENCE [LARGE SCALE GENOMIC DNA]</scope>
    <source>
        <strain evidence="1 2">BRFM310</strain>
    </source>
</reference>
<organism evidence="1 2">
    <name type="scientific">Trametes coccinea (strain BRFM310)</name>
    <name type="common">Pycnoporus coccineus</name>
    <dbReference type="NCBI Taxonomy" id="1353009"/>
    <lineage>
        <taxon>Eukaryota</taxon>
        <taxon>Fungi</taxon>
        <taxon>Dikarya</taxon>
        <taxon>Basidiomycota</taxon>
        <taxon>Agaricomycotina</taxon>
        <taxon>Agaricomycetes</taxon>
        <taxon>Polyporales</taxon>
        <taxon>Polyporaceae</taxon>
        <taxon>Trametes</taxon>
    </lineage>
</organism>
<evidence type="ECO:0000313" key="1">
    <source>
        <dbReference type="EMBL" id="OSC97950.1"/>
    </source>
</evidence>
<sequence>MPLRPPPDALRVVGRQVTPGDSARCGVMQYGSRAGMNCEAPGSGTRRARGAAGRAYDAAGVPRRSDGMRAVARKKGGSADGMGWEGAGPIHVGISSLGISDVFELLVRHVHVSSAGPSACLLEDKAERASSTALLAGPVGLGEQIIEERGRVLSLVAPLPDNHLVVLSNSML</sequence>
<accession>A0A1Y2IBZ9</accession>
<name>A0A1Y2IBZ9_TRAC3</name>
<gene>
    <name evidence="1" type="ORF">PYCCODRAFT_1048895</name>
</gene>